<name>F9UBA3_9GAMM</name>
<feature type="compositionally biased region" description="Basic and acidic residues" evidence="1">
    <location>
        <begin position="71"/>
        <end position="85"/>
    </location>
</feature>
<dbReference type="Proteomes" id="UP000005459">
    <property type="component" value="Unassembled WGS sequence"/>
</dbReference>
<evidence type="ECO:0000256" key="1">
    <source>
        <dbReference type="SAM" id="MobiDB-lite"/>
    </source>
</evidence>
<sequence>MFLRKTRMRSVYHARERGGSASERGRYRLGSALDDSTAPRDPGGKEFAGRERHRLGKRERRPIYPVDDANDQPHRRDLSRVRALE</sequence>
<evidence type="ECO:0000313" key="3">
    <source>
        <dbReference type="Proteomes" id="UP000005459"/>
    </source>
</evidence>
<feature type="compositionally biased region" description="Basic residues" evidence="1">
    <location>
        <begin position="51"/>
        <end position="60"/>
    </location>
</feature>
<evidence type="ECO:0000313" key="2">
    <source>
        <dbReference type="EMBL" id="EGV18721.1"/>
    </source>
</evidence>
<proteinExistence type="predicted"/>
<organism evidence="2 3">
    <name type="scientific">Thiocapsa marina 5811</name>
    <dbReference type="NCBI Taxonomy" id="768671"/>
    <lineage>
        <taxon>Bacteria</taxon>
        <taxon>Pseudomonadati</taxon>
        <taxon>Pseudomonadota</taxon>
        <taxon>Gammaproteobacteria</taxon>
        <taxon>Chromatiales</taxon>
        <taxon>Chromatiaceae</taxon>
        <taxon>Thiocapsa</taxon>
    </lineage>
</organism>
<dbReference type="STRING" id="768671.ThimaDRAFT_2139"/>
<feature type="region of interest" description="Disordered" evidence="1">
    <location>
        <begin position="1"/>
        <end position="85"/>
    </location>
</feature>
<feature type="compositionally biased region" description="Basic residues" evidence="1">
    <location>
        <begin position="1"/>
        <end position="12"/>
    </location>
</feature>
<dbReference type="EMBL" id="AFWV01000006">
    <property type="protein sequence ID" value="EGV18721.1"/>
    <property type="molecule type" value="Genomic_DNA"/>
</dbReference>
<protein>
    <submittedName>
        <fullName evidence="2">Uncharacterized protein</fullName>
    </submittedName>
</protein>
<feature type="compositionally biased region" description="Basic and acidic residues" evidence="1">
    <location>
        <begin position="13"/>
        <end position="26"/>
    </location>
</feature>
<keyword evidence="3" id="KW-1185">Reference proteome</keyword>
<dbReference type="AlphaFoldDB" id="F9UBA3"/>
<gene>
    <name evidence="2" type="ORF">ThimaDRAFT_2139</name>
</gene>
<accession>F9UBA3</accession>
<reference evidence="2 3" key="1">
    <citation type="submission" date="2011-06" db="EMBL/GenBank/DDBJ databases">
        <title>The draft genome of Thiocapsa marina 5811.</title>
        <authorList>
            <consortium name="US DOE Joint Genome Institute (JGI-PGF)"/>
            <person name="Lucas S."/>
            <person name="Han J."/>
            <person name="Cheng J.-F."/>
            <person name="Goodwin L."/>
            <person name="Pitluck S."/>
            <person name="Peters L."/>
            <person name="Land M.L."/>
            <person name="Hauser L."/>
            <person name="Vogl K."/>
            <person name="Liu Z."/>
            <person name="Imhoff J."/>
            <person name="Thiel V."/>
            <person name="Frigaard N.-U."/>
            <person name="Bryant D."/>
            <person name="Woyke T.J."/>
        </authorList>
    </citation>
    <scope>NUCLEOTIDE SEQUENCE [LARGE SCALE GENOMIC DNA]</scope>
    <source>
        <strain evidence="2 3">5811</strain>
    </source>
</reference>